<evidence type="ECO:0000256" key="3">
    <source>
        <dbReference type="SAM" id="MobiDB-lite"/>
    </source>
</evidence>
<reference evidence="4 5" key="1">
    <citation type="submission" date="2019-02" db="EMBL/GenBank/DDBJ databases">
        <title>Genome sequencing of the rare red list fungi Dentipellis fragilis.</title>
        <authorList>
            <person name="Buettner E."/>
            <person name="Kellner H."/>
        </authorList>
    </citation>
    <scope>NUCLEOTIDE SEQUENCE [LARGE SCALE GENOMIC DNA]</scope>
    <source>
        <strain evidence="4 5">DSM 105465</strain>
    </source>
</reference>
<evidence type="ECO:0000256" key="2">
    <source>
        <dbReference type="RuleBase" id="RU365003"/>
    </source>
</evidence>
<dbReference type="Pfam" id="PF08610">
    <property type="entry name" value="Pex16"/>
    <property type="match status" value="1"/>
</dbReference>
<comment type="subcellular location">
    <subcellularLocation>
        <location evidence="2">Peroxisome membrane</location>
    </subcellularLocation>
</comment>
<keyword evidence="2" id="KW-0576">Peroxisome</keyword>
<feature type="compositionally biased region" description="Low complexity" evidence="3">
    <location>
        <begin position="162"/>
        <end position="182"/>
    </location>
</feature>
<evidence type="ECO:0000256" key="1">
    <source>
        <dbReference type="ARBA" id="ARBA00009505"/>
    </source>
</evidence>
<organism evidence="4 5">
    <name type="scientific">Dentipellis fragilis</name>
    <dbReference type="NCBI Taxonomy" id="205917"/>
    <lineage>
        <taxon>Eukaryota</taxon>
        <taxon>Fungi</taxon>
        <taxon>Dikarya</taxon>
        <taxon>Basidiomycota</taxon>
        <taxon>Agaricomycotina</taxon>
        <taxon>Agaricomycetes</taxon>
        <taxon>Russulales</taxon>
        <taxon>Hericiaceae</taxon>
        <taxon>Dentipellis</taxon>
    </lineage>
</organism>
<dbReference type="OrthoDB" id="2021143at2759"/>
<dbReference type="EMBL" id="SEOQ01000003">
    <property type="protein sequence ID" value="TFY72862.1"/>
    <property type="molecule type" value="Genomic_DNA"/>
</dbReference>
<dbReference type="PANTHER" id="PTHR13299:SF0">
    <property type="entry name" value="PEROXISOMAL MEMBRANE PROTEIN PEX16"/>
    <property type="match status" value="1"/>
</dbReference>
<keyword evidence="5" id="KW-1185">Reference proteome</keyword>
<dbReference type="STRING" id="205917.A0A4Y9ZE53"/>
<dbReference type="InterPro" id="IPR013919">
    <property type="entry name" value="Pex16"/>
</dbReference>
<accession>A0A4Y9ZE53</accession>
<feature type="region of interest" description="Disordered" evidence="3">
    <location>
        <begin position="156"/>
        <end position="193"/>
    </location>
</feature>
<protein>
    <recommendedName>
        <fullName evidence="2">Peroxisomal membrane protein PEX16</fullName>
    </recommendedName>
</protein>
<name>A0A4Y9ZE53_9AGAM</name>
<comment type="similarity">
    <text evidence="1 2">Belongs to the peroxin-16 family.</text>
</comment>
<gene>
    <name evidence="4" type="ORF">EVG20_g143</name>
</gene>
<dbReference type="AlphaFoldDB" id="A0A4Y9ZE53"/>
<comment type="caution">
    <text evidence="4">The sequence shown here is derived from an EMBL/GenBank/DDBJ whole genome shotgun (WGS) entry which is preliminary data.</text>
</comment>
<keyword evidence="2" id="KW-0962">Peroxisome biogenesis</keyword>
<dbReference type="GO" id="GO:0007031">
    <property type="term" value="P:peroxisome organization"/>
    <property type="evidence" value="ECO:0007669"/>
    <property type="project" value="UniProtKB-KW"/>
</dbReference>
<evidence type="ECO:0000313" key="5">
    <source>
        <dbReference type="Proteomes" id="UP000298327"/>
    </source>
</evidence>
<evidence type="ECO:0000313" key="4">
    <source>
        <dbReference type="EMBL" id="TFY72862.1"/>
    </source>
</evidence>
<sequence>MPSPLSHYEAFLIKNVSTISSIDSTLRSISWLLPGRFKDAELASEALSASLNVLGLYHDTLITKALEADPKHKPILPPSLHTRYTRAWAENRSYKWVSRVLELVRYVELLLEMGLRRKAPPKYRWRGIVFLEIVKALLRLILLRITRRPLLSPPLPEQDFDPTAVPSSSATSSPTLAPSSPASSPPSTPEHLKNNRVQLEPHPLLSTPPSTRRTSPVEDFLLSKALMTSSVKSPTSLVKPLSSPKDWLSEGIYILRPLIYVILLSSDQRSNRPLMVALLLELFSRNLRRVPSNSSALERAEYAHRDRDLLWYALRGSIWQTWTKPRLDAFASSTAGIPVVGLFSALLSDWTPLIDEYYYYTAL</sequence>
<dbReference type="Proteomes" id="UP000298327">
    <property type="component" value="Unassembled WGS sequence"/>
</dbReference>
<dbReference type="PANTHER" id="PTHR13299">
    <property type="entry name" value="PEROXISOMAL MEMBRANE PROTEIN PEX16"/>
    <property type="match status" value="1"/>
</dbReference>
<dbReference type="GO" id="GO:0005778">
    <property type="term" value="C:peroxisomal membrane"/>
    <property type="evidence" value="ECO:0007669"/>
    <property type="project" value="UniProtKB-SubCell"/>
</dbReference>
<proteinExistence type="inferred from homology"/>